<feature type="compositionally biased region" description="Basic and acidic residues" evidence="1">
    <location>
        <begin position="96"/>
        <end position="115"/>
    </location>
</feature>
<dbReference type="AlphaFoldDB" id="A0AAW1PMF5"/>
<organism evidence="2 3">
    <name type="scientific">[Myrmecia] bisecta</name>
    <dbReference type="NCBI Taxonomy" id="41462"/>
    <lineage>
        <taxon>Eukaryota</taxon>
        <taxon>Viridiplantae</taxon>
        <taxon>Chlorophyta</taxon>
        <taxon>core chlorophytes</taxon>
        <taxon>Trebouxiophyceae</taxon>
        <taxon>Trebouxiales</taxon>
        <taxon>Trebouxiaceae</taxon>
        <taxon>Myrmecia</taxon>
    </lineage>
</organism>
<name>A0AAW1PMF5_9CHLO</name>
<evidence type="ECO:0000256" key="1">
    <source>
        <dbReference type="SAM" id="MobiDB-lite"/>
    </source>
</evidence>
<feature type="compositionally biased region" description="Low complexity" evidence="1">
    <location>
        <begin position="65"/>
        <end position="87"/>
    </location>
</feature>
<comment type="caution">
    <text evidence="2">The sequence shown here is derived from an EMBL/GenBank/DDBJ whole genome shotgun (WGS) entry which is preliminary data.</text>
</comment>
<reference evidence="2 3" key="1">
    <citation type="journal article" date="2024" name="Nat. Commun.">
        <title>Phylogenomics reveals the evolutionary origins of lichenization in chlorophyte algae.</title>
        <authorList>
            <person name="Puginier C."/>
            <person name="Libourel C."/>
            <person name="Otte J."/>
            <person name="Skaloud P."/>
            <person name="Haon M."/>
            <person name="Grisel S."/>
            <person name="Petersen M."/>
            <person name="Berrin J.G."/>
            <person name="Delaux P.M."/>
            <person name="Dal Grande F."/>
            <person name="Keller J."/>
        </authorList>
    </citation>
    <scope>NUCLEOTIDE SEQUENCE [LARGE SCALE GENOMIC DNA]</scope>
    <source>
        <strain evidence="2 3">SAG 2043</strain>
    </source>
</reference>
<gene>
    <name evidence="2" type="ORF">WJX72_003399</name>
</gene>
<evidence type="ECO:0000313" key="2">
    <source>
        <dbReference type="EMBL" id="KAK9810017.1"/>
    </source>
</evidence>
<accession>A0AAW1PMF5</accession>
<proteinExistence type="predicted"/>
<evidence type="ECO:0000313" key="3">
    <source>
        <dbReference type="Proteomes" id="UP001489004"/>
    </source>
</evidence>
<dbReference type="EMBL" id="JALJOR010000010">
    <property type="protein sequence ID" value="KAK9810017.1"/>
    <property type="molecule type" value="Genomic_DNA"/>
</dbReference>
<sequence>MPAAPGISPNARSRRGRATELSLPVEIGSPQSPAFERERAEKARAAREQSAGFVLAEEEFPTLPSPAGSAPSTRSTPPSTKKPSWSAQVLAAHKQPPNEHDVAWLDAKARLREPPVDPQAQPQLSNG</sequence>
<keyword evidence="3" id="KW-1185">Reference proteome</keyword>
<evidence type="ECO:0008006" key="4">
    <source>
        <dbReference type="Google" id="ProtNLM"/>
    </source>
</evidence>
<protein>
    <recommendedName>
        <fullName evidence="4">Numb-like protein</fullName>
    </recommendedName>
</protein>
<feature type="region of interest" description="Disordered" evidence="1">
    <location>
        <begin position="1"/>
        <end position="127"/>
    </location>
</feature>
<dbReference type="Proteomes" id="UP001489004">
    <property type="component" value="Unassembled WGS sequence"/>
</dbReference>
<feature type="compositionally biased region" description="Basic and acidic residues" evidence="1">
    <location>
        <begin position="35"/>
        <end position="47"/>
    </location>
</feature>